<feature type="domain" description="MmgE/PrpD N-terminal" evidence="2">
    <location>
        <begin position="40"/>
        <end position="284"/>
    </location>
</feature>
<dbReference type="EMBL" id="DSIY01000348">
    <property type="protein sequence ID" value="HEG92702.1"/>
    <property type="molecule type" value="Genomic_DNA"/>
</dbReference>
<comment type="caution">
    <text evidence="4">The sequence shown here is derived from an EMBL/GenBank/DDBJ whole genome shotgun (WGS) entry which is preliminary data.</text>
</comment>
<dbReference type="AlphaFoldDB" id="A0A831TF89"/>
<dbReference type="InterPro" id="IPR045336">
    <property type="entry name" value="MmgE_PrpD_N"/>
</dbReference>
<feature type="domain" description="MmgE/PrpD C-terminal" evidence="3">
    <location>
        <begin position="309"/>
        <end position="475"/>
    </location>
</feature>
<dbReference type="InterPro" id="IPR036148">
    <property type="entry name" value="MmgE/PrpD_sf"/>
</dbReference>
<comment type="similarity">
    <text evidence="1">Belongs to the PrpD family.</text>
</comment>
<dbReference type="InterPro" id="IPR045337">
    <property type="entry name" value="MmgE_PrpD_C"/>
</dbReference>
<dbReference type="InterPro" id="IPR042188">
    <property type="entry name" value="MmgE/PrpD_sf_2"/>
</dbReference>
<dbReference type="InterPro" id="IPR042183">
    <property type="entry name" value="MmgE/PrpD_sf_1"/>
</dbReference>
<evidence type="ECO:0000256" key="1">
    <source>
        <dbReference type="ARBA" id="ARBA00006174"/>
    </source>
</evidence>
<reference evidence="4" key="1">
    <citation type="journal article" date="2020" name="mSystems">
        <title>Genome- and Community-Level Interaction Insights into Carbon Utilization and Element Cycling Functions of Hydrothermarchaeota in Hydrothermal Sediment.</title>
        <authorList>
            <person name="Zhou Z."/>
            <person name="Liu Y."/>
            <person name="Xu W."/>
            <person name="Pan J."/>
            <person name="Luo Z.H."/>
            <person name="Li M."/>
        </authorList>
    </citation>
    <scope>NUCLEOTIDE SEQUENCE [LARGE SCALE GENOMIC DNA]</scope>
    <source>
        <strain evidence="4">SpSt-210</strain>
    </source>
</reference>
<dbReference type="PANTHER" id="PTHR16943:SF8">
    <property type="entry name" value="2-METHYLCITRATE DEHYDRATASE"/>
    <property type="match status" value="1"/>
</dbReference>
<dbReference type="Gene3D" id="3.30.1330.120">
    <property type="entry name" value="2-methylcitrate dehydratase PrpD"/>
    <property type="match status" value="1"/>
</dbReference>
<dbReference type="InterPro" id="IPR005656">
    <property type="entry name" value="MmgE_PrpD"/>
</dbReference>
<gene>
    <name evidence="4" type="ORF">ENP34_14890</name>
</gene>
<dbReference type="Gene3D" id="1.10.4100.10">
    <property type="entry name" value="2-methylcitrate dehydratase PrpD"/>
    <property type="match status" value="1"/>
</dbReference>
<evidence type="ECO:0000259" key="3">
    <source>
        <dbReference type="Pfam" id="PF19305"/>
    </source>
</evidence>
<evidence type="ECO:0000313" key="4">
    <source>
        <dbReference type="EMBL" id="HEG92702.1"/>
    </source>
</evidence>
<sequence length="494" mass="52466">MGRCPCQSLQQAVDRWGRCRREPCEERREVTRTMSLTWHVAEWIAALRPEDVPEAVRREAIVHLLDTVGVALAGSRAPLSAILREQIGGAGGAAQATVIGSTLRASAQQAALANGAAAHALDYDDTQLAERPDRVYGLLTHPSAPVLPAVLALAEVTGASGREALAAYTLGVEVACKLAEAANPRLYEAGFHTTGVVGALGAAAGAAWLLTRDASAIARALSLAASMAGGLREQFGTMTKPLHAGRAAENGVVAAQLAAAGFTAAENALEAPRGFFSAYAGGFDEKVVRGRLGNPWSLLEPGVSLKPAPSGSLTHPAIDATLDLLREHDVRPEQVDSILVGVNRHMPNALLHAIPADELQAKFSLPYAVAVTLLDRAAGLAQFTDERVRQPDVSALVRRVEVAIDPDAEAAGYHQMFTRVTLRLRDGRTLSAQASFARGSPQRPFTRDDLLAKFRECARLALPPARVEELIAAIERIEEAPDVRGLLALTRPER</sequence>
<organism evidence="4">
    <name type="scientific">Thermorudis peleae</name>
    <dbReference type="NCBI Taxonomy" id="1382356"/>
    <lineage>
        <taxon>Bacteria</taxon>
        <taxon>Pseudomonadati</taxon>
        <taxon>Thermomicrobiota</taxon>
        <taxon>Thermomicrobia</taxon>
        <taxon>Thermomicrobia incertae sedis</taxon>
        <taxon>Thermorudis</taxon>
    </lineage>
</organism>
<name>A0A831TF89_9BACT</name>
<accession>A0A831TF89</accession>
<evidence type="ECO:0000259" key="2">
    <source>
        <dbReference type="Pfam" id="PF03972"/>
    </source>
</evidence>
<dbReference type="PANTHER" id="PTHR16943">
    <property type="entry name" value="2-METHYLCITRATE DEHYDRATASE-RELATED"/>
    <property type="match status" value="1"/>
</dbReference>
<dbReference type="SUPFAM" id="SSF103378">
    <property type="entry name" value="2-methylcitrate dehydratase PrpD"/>
    <property type="match status" value="1"/>
</dbReference>
<protein>
    <submittedName>
        <fullName evidence="4">MmgE/PrpD family protein</fullName>
    </submittedName>
</protein>
<dbReference type="Pfam" id="PF19305">
    <property type="entry name" value="MmgE_PrpD_C"/>
    <property type="match status" value="1"/>
</dbReference>
<dbReference type="GO" id="GO:0016829">
    <property type="term" value="F:lyase activity"/>
    <property type="evidence" value="ECO:0007669"/>
    <property type="project" value="InterPro"/>
</dbReference>
<proteinExistence type="inferred from homology"/>
<dbReference type="Pfam" id="PF03972">
    <property type="entry name" value="MmgE_PrpD_N"/>
    <property type="match status" value="1"/>
</dbReference>